<reference evidence="7" key="1">
    <citation type="submission" date="2022-08" db="EMBL/GenBank/DDBJ databases">
        <title>Novel sulfate-reducing endosymbionts in the free-living metamonad Anaeramoeba.</title>
        <authorList>
            <person name="Jerlstrom-Hultqvist J."/>
            <person name="Cepicka I."/>
            <person name="Gallot-Lavallee L."/>
            <person name="Salas-Leiva D."/>
            <person name="Curtis B.A."/>
            <person name="Zahonova K."/>
            <person name="Pipaliya S."/>
            <person name="Dacks J."/>
            <person name="Roger A.J."/>
        </authorList>
    </citation>
    <scope>NUCLEOTIDE SEQUENCE</scope>
    <source>
        <strain evidence="7">Schooner1</strain>
    </source>
</reference>
<proteinExistence type="inferred from homology"/>
<dbReference type="Pfam" id="PF01597">
    <property type="entry name" value="GCV_H"/>
    <property type="match status" value="1"/>
</dbReference>
<evidence type="ECO:0000313" key="8">
    <source>
        <dbReference type="Proteomes" id="UP001146793"/>
    </source>
</evidence>
<feature type="domain" description="Lipoyl-binding" evidence="5">
    <location>
        <begin position="39"/>
        <end position="121"/>
    </location>
</feature>
<comment type="cofactor">
    <cofactor evidence="4">
        <name>(R)-lipoate</name>
        <dbReference type="ChEBI" id="CHEBI:83088"/>
    </cofactor>
    <text evidence="4">Binds 1 lipoyl cofactor covalently.</text>
</comment>
<dbReference type="EMBL" id="JAOAOG010000146">
    <property type="protein sequence ID" value="KAJ6245281.1"/>
    <property type="molecule type" value="Genomic_DNA"/>
</dbReference>
<dbReference type="NCBIfam" id="TIGR00527">
    <property type="entry name" value="gcvH"/>
    <property type="match status" value="1"/>
</dbReference>
<gene>
    <name evidence="6" type="ORF">M0812_27461</name>
    <name evidence="7" type="ORF">M0813_20482</name>
</gene>
<comment type="subunit">
    <text evidence="4">The glycine cleavage system is composed of four proteins: P, T, L and H.</text>
</comment>
<keyword evidence="9" id="KW-1185">Reference proteome</keyword>
<keyword evidence="2 3" id="KW-0450">Lipoyl</keyword>
<dbReference type="AlphaFoldDB" id="A0AAV7Y8W4"/>
<dbReference type="SUPFAM" id="SSF51230">
    <property type="entry name" value="Single hybrid motif"/>
    <property type="match status" value="1"/>
</dbReference>
<feature type="modified residue" description="N6-lipoyllysine" evidence="3">
    <location>
        <position position="80"/>
    </location>
</feature>
<dbReference type="PANTHER" id="PTHR11715:SF3">
    <property type="entry name" value="GLYCINE CLEAVAGE SYSTEM H PROTEIN-RELATED"/>
    <property type="match status" value="1"/>
</dbReference>
<evidence type="ECO:0000313" key="6">
    <source>
        <dbReference type="EMBL" id="KAJ3425029.1"/>
    </source>
</evidence>
<evidence type="ECO:0000313" key="9">
    <source>
        <dbReference type="Proteomes" id="UP001150062"/>
    </source>
</evidence>
<dbReference type="InterPro" id="IPR033753">
    <property type="entry name" value="GCV_H/Fam206"/>
</dbReference>
<protein>
    <recommendedName>
        <fullName evidence="4">Glycine cleavage system H protein</fullName>
    </recommendedName>
</protein>
<evidence type="ECO:0000256" key="3">
    <source>
        <dbReference type="PIRSR" id="PIRSR617453-50"/>
    </source>
</evidence>
<comment type="similarity">
    <text evidence="1 4">Belongs to the GcvH family.</text>
</comment>
<dbReference type="GO" id="GO:0005739">
    <property type="term" value="C:mitochondrion"/>
    <property type="evidence" value="ECO:0007669"/>
    <property type="project" value="UniProtKB-SubCell"/>
</dbReference>
<dbReference type="GO" id="GO:0019464">
    <property type="term" value="P:glycine decarboxylation via glycine cleavage system"/>
    <property type="evidence" value="ECO:0007669"/>
    <property type="project" value="UniProtKB-UniRule"/>
</dbReference>
<dbReference type="CDD" id="cd06848">
    <property type="entry name" value="GCS_H"/>
    <property type="match status" value="1"/>
</dbReference>
<evidence type="ECO:0000259" key="5">
    <source>
        <dbReference type="PROSITE" id="PS50968"/>
    </source>
</evidence>
<evidence type="ECO:0000256" key="1">
    <source>
        <dbReference type="ARBA" id="ARBA00009249"/>
    </source>
</evidence>
<dbReference type="Gene3D" id="2.40.50.100">
    <property type="match status" value="1"/>
</dbReference>
<dbReference type="InterPro" id="IPR002930">
    <property type="entry name" value="GCV_H"/>
</dbReference>
<dbReference type="PANTHER" id="PTHR11715">
    <property type="entry name" value="GLYCINE CLEAVAGE SYSTEM H PROTEIN"/>
    <property type="match status" value="1"/>
</dbReference>
<reference evidence="6" key="2">
    <citation type="submission" date="2022-08" db="EMBL/GenBank/DDBJ databases">
        <title>Novel sulphate-reducing endosymbionts in the free-living metamonad Anaeramoeba.</title>
        <authorList>
            <person name="Jerlstrom-Hultqvist J."/>
            <person name="Cepicka I."/>
            <person name="Gallot-Lavallee L."/>
            <person name="Salas-Leiva D."/>
            <person name="Curtis B.A."/>
            <person name="Zahonova K."/>
            <person name="Pipaliya S."/>
            <person name="Dacks J."/>
            <person name="Roger A.J."/>
        </authorList>
    </citation>
    <scope>NUCLEOTIDE SEQUENCE</scope>
    <source>
        <strain evidence="6">Busselton2</strain>
    </source>
</reference>
<dbReference type="Proteomes" id="UP001146793">
    <property type="component" value="Unassembled WGS sequence"/>
</dbReference>
<dbReference type="EMBL" id="JANTQA010000070">
    <property type="protein sequence ID" value="KAJ3425029.1"/>
    <property type="molecule type" value="Genomic_DNA"/>
</dbReference>
<organism evidence="6 8">
    <name type="scientific">Anaeramoeba flamelloides</name>
    <dbReference type="NCBI Taxonomy" id="1746091"/>
    <lineage>
        <taxon>Eukaryota</taxon>
        <taxon>Metamonada</taxon>
        <taxon>Anaeramoebidae</taxon>
        <taxon>Anaeramoeba</taxon>
    </lineage>
</organism>
<dbReference type="PROSITE" id="PS50968">
    <property type="entry name" value="BIOTINYL_LIPOYL"/>
    <property type="match status" value="1"/>
</dbReference>
<comment type="function">
    <text evidence="4">The H protein shuttles the methylamine group of glycine from the P protein to the T protein.</text>
</comment>
<dbReference type="InterPro" id="IPR011053">
    <property type="entry name" value="Single_hybrid_motif"/>
</dbReference>
<keyword evidence="4" id="KW-0809">Transit peptide</keyword>
<evidence type="ECO:0000256" key="2">
    <source>
        <dbReference type="ARBA" id="ARBA00022823"/>
    </source>
</evidence>
<accession>A0AAV7Y8W4</accession>
<comment type="caution">
    <text evidence="6">The sequence shown here is derived from an EMBL/GenBank/DDBJ whole genome shotgun (WGS) entry which is preliminary data.</text>
</comment>
<evidence type="ECO:0000256" key="4">
    <source>
        <dbReference type="RuleBase" id="RU364055"/>
    </source>
</evidence>
<evidence type="ECO:0000313" key="7">
    <source>
        <dbReference type="EMBL" id="KAJ6245281.1"/>
    </source>
</evidence>
<sequence length="146" mass="16350">MLSLQNKNISTKTLNTLLRCNLTKYYTKSHEWIDVKGNKGKSGISVKAAHDLGDIVFVELPNIGESFPKEESYGAIESVKAASDIFMPVEGEIVSVNEQLVDTAGLINEDAEGKGWVVEIQIANTEEIKELMNEQQYKKFCEEEEH</sequence>
<dbReference type="GO" id="GO:0005960">
    <property type="term" value="C:glycine cleavage complex"/>
    <property type="evidence" value="ECO:0007669"/>
    <property type="project" value="UniProtKB-UniRule"/>
</dbReference>
<comment type="subcellular location">
    <subcellularLocation>
        <location evidence="4">Mitochondrion</location>
    </subcellularLocation>
</comment>
<dbReference type="HAMAP" id="MF_00272">
    <property type="entry name" value="GcvH"/>
    <property type="match status" value="1"/>
</dbReference>
<dbReference type="NCBIfam" id="NF002270">
    <property type="entry name" value="PRK01202.1"/>
    <property type="match status" value="1"/>
</dbReference>
<name>A0AAV7Y8W4_9EUKA</name>
<dbReference type="GO" id="GO:0009249">
    <property type="term" value="P:protein lipoylation"/>
    <property type="evidence" value="ECO:0007669"/>
    <property type="project" value="TreeGrafter"/>
</dbReference>
<dbReference type="InterPro" id="IPR017453">
    <property type="entry name" value="GCV_H_sub"/>
</dbReference>
<dbReference type="InterPro" id="IPR000089">
    <property type="entry name" value="Biotin_lipoyl"/>
</dbReference>
<keyword evidence="4" id="KW-0496">Mitochondrion</keyword>
<dbReference type="Proteomes" id="UP001150062">
    <property type="component" value="Unassembled WGS sequence"/>
</dbReference>